<gene>
    <name evidence="2" type="ORF">RT717_00960</name>
</gene>
<evidence type="ECO:0008006" key="4">
    <source>
        <dbReference type="Google" id="ProtNLM"/>
    </source>
</evidence>
<protein>
    <recommendedName>
        <fullName evidence="4">Mobilization protein</fullName>
    </recommendedName>
</protein>
<feature type="compositionally biased region" description="Basic residues" evidence="1">
    <location>
        <begin position="95"/>
        <end position="105"/>
    </location>
</feature>
<organism evidence="2 3">
    <name type="scientific">Imperialibacter roseus</name>
    <dbReference type="NCBI Taxonomy" id="1324217"/>
    <lineage>
        <taxon>Bacteria</taxon>
        <taxon>Pseudomonadati</taxon>
        <taxon>Bacteroidota</taxon>
        <taxon>Cytophagia</taxon>
        <taxon>Cytophagales</taxon>
        <taxon>Flammeovirgaceae</taxon>
        <taxon>Imperialibacter</taxon>
    </lineage>
</organism>
<accession>A0ABZ0IQB9</accession>
<evidence type="ECO:0000313" key="3">
    <source>
        <dbReference type="Proteomes" id="UP001302349"/>
    </source>
</evidence>
<keyword evidence="3" id="KW-1185">Reference proteome</keyword>
<evidence type="ECO:0000256" key="1">
    <source>
        <dbReference type="SAM" id="MobiDB-lite"/>
    </source>
</evidence>
<dbReference type="RefSeq" id="WP_317489875.1">
    <property type="nucleotide sequence ID" value="NZ_CP136051.1"/>
</dbReference>
<reference evidence="2 3" key="1">
    <citation type="journal article" date="2023" name="Microbiol. Resour. Announc.">
        <title>Complete Genome Sequence of Imperialibacter roseus strain P4T.</title>
        <authorList>
            <person name="Tizabi D.R."/>
            <person name="Bachvaroff T."/>
            <person name="Hill R.T."/>
        </authorList>
    </citation>
    <scope>NUCLEOTIDE SEQUENCE [LARGE SCALE GENOMIC DNA]</scope>
    <source>
        <strain evidence="2 3">P4T</strain>
    </source>
</reference>
<sequence>MSKDKFKALSARGGGLFDEKITELRNDRKPDIDEAKVHTFRIKQSNIEKLKNYVHQQKFVGFPYISQGEVIDEALERFFESVGQISERPEELKKKERKRTGRRKKEQSDFEL</sequence>
<evidence type="ECO:0000313" key="2">
    <source>
        <dbReference type="EMBL" id="WOK07189.1"/>
    </source>
</evidence>
<proteinExistence type="predicted"/>
<dbReference type="Proteomes" id="UP001302349">
    <property type="component" value="Chromosome"/>
</dbReference>
<name>A0ABZ0IQB9_9BACT</name>
<dbReference type="EMBL" id="CP136051">
    <property type="protein sequence ID" value="WOK07189.1"/>
    <property type="molecule type" value="Genomic_DNA"/>
</dbReference>
<feature type="region of interest" description="Disordered" evidence="1">
    <location>
        <begin position="88"/>
        <end position="112"/>
    </location>
</feature>